<accession>S8G227</accession>
<feature type="region of interest" description="Disordered" evidence="1">
    <location>
        <begin position="27"/>
        <end position="230"/>
    </location>
</feature>
<reference evidence="2 3" key="1">
    <citation type="journal article" date="2012" name="Science">
        <title>The Paleozoic origin of enzymatic lignin decomposition reconstructed from 31 fungal genomes.</title>
        <authorList>
            <person name="Floudas D."/>
            <person name="Binder M."/>
            <person name="Riley R."/>
            <person name="Barry K."/>
            <person name="Blanchette R.A."/>
            <person name="Henrissat B."/>
            <person name="Martinez A.T."/>
            <person name="Otillar R."/>
            <person name="Spatafora J.W."/>
            <person name="Yadav J.S."/>
            <person name="Aerts A."/>
            <person name="Benoit I."/>
            <person name="Boyd A."/>
            <person name="Carlson A."/>
            <person name="Copeland A."/>
            <person name="Coutinho P.M."/>
            <person name="de Vries R.P."/>
            <person name="Ferreira P."/>
            <person name="Findley K."/>
            <person name="Foster B."/>
            <person name="Gaskell J."/>
            <person name="Glotzer D."/>
            <person name="Gorecki P."/>
            <person name="Heitman J."/>
            <person name="Hesse C."/>
            <person name="Hori C."/>
            <person name="Igarashi K."/>
            <person name="Jurgens J.A."/>
            <person name="Kallen N."/>
            <person name="Kersten P."/>
            <person name="Kohler A."/>
            <person name="Kuees U."/>
            <person name="Kumar T.K.A."/>
            <person name="Kuo A."/>
            <person name="LaButti K."/>
            <person name="Larrondo L.F."/>
            <person name="Lindquist E."/>
            <person name="Ling A."/>
            <person name="Lombard V."/>
            <person name="Lucas S."/>
            <person name="Lundell T."/>
            <person name="Martin R."/>
            <person name="McLaughlin D.J."/>
            <person name="Morgenstern I."/>
            <person name="Morin E."/>
            <person name="Murat C."/>
            <person name="Nagy L.G."/>
            <person name="Nolan M."/>
            <person name="Ohm R.A."/>
            <person name="Patyshakuliyeva A."/>
            <person name="Rokas A."/>
            <person name="Ruiz-Duenas F.J."/>
            <person name="Sabat G."/>
            <person name="Salamov A."/>
            <person name="Samejima M."/>
            <person name="Schmutz J."/>
            <person name="Slot J.C."/>
            <person name="St John F."/>
            <person name="Stenlid J."/>
            <person name="Sun H."/>
            <person name="Sun S."/>
            <person name="Syed K."/>
            <person name="Tsang A."/>
            <person name="Wiebenga A."/>
            <person name="Young D."/>
            <person name="Pisabarro A."/>
            <person name="Eastwood D.C."/>
            <person name="Martin F."/>
            <person name="Cullen D."/>
            <person name="Grigoriev I.V."/>
            <person name="Hibbett D.S."/>
        </authorList>
    </citation>
    <scope>NUCLEOTIDE SEQUENCE</scope>
    <source>
        <strain evidence="3">FP-58527</strain>
    </source>
</reference>
<name>S8G227_FOMSC</name>
<dbReference type="EMBL" id="KE504127">
    <property type="protein sequence ID" value="EPT04380.1"/>
    <property type="molecule type" value="Genomic_DNA"/>
</dbReference>
<sequence>MTQPSLQLLQRQASTVPRWMAKWKATRQASYLDDPAAGPEPPTAGASGATDFDPYAAYGTIHPPPPATLGFPRRDGYAPARTSSPPPGAYTAAHPGHGHSYSSRSDSSSGFGHRTQGSVSSHDLLLGYTRDRQASESAPVTPATQAAALNTSSGDLLSPPPRNPKRLADAGKSASEEAAEPGAGVRDSTSSSAYSMAEEGPFEDPGASKAALEVRNPDGANLSRETTRRG</sequence>
<evidence type="ECO:0000313" key="2">
    <source>
        <dbReference type="EMBL" id="EPT04380.1"/>
    </source>
</evidence>
<dbReference type="STRING" id="743788.S8G227"/>
<dbReference type="HOGENOM" id="CLU_1204799_0_0_1"/>
<dbReference type="OrthoDB" id="3256702at2759"/>
<feature type="compositionally biased region" description="Polar residues" evidence="1">
    <location>
        <begin position="135"/>
        <end position="155"/>
    </location>
</feature>
<proteinExistence type="predicted"/>
<organism evidence="2 3">
    <name type="scientific">Fomitopsis schrenkii</name>
    <name type="common">Brown rot fungus</name>
    <dbReference type="NCBI Taxonomy" id="2126942"/>
    <lineage>
        <taxon>Eukaryota</taxon>
        <taxon>Fungi</taxon>
        <taxon>Dikarya</taxon>
        <taxon>Basidiomycota</taxon>
        <taxon>Agaricomycotina</taxon>
        <taxon>Agaricomycetes</taxon>
        <taxon>Polyporales</taxon>
        <taxon>Fomitopsis</taxon>
    </lineage>
</organism>
<dbReference type="Proteomes" id="UP000015241">
    <property type="component" value="Unassembled WGS sequence"/>
</dbReference>
<evidence type="ECO:0000256" key="1">
    <source>
        <dbReference type="SAM" id="MobiDB-lite"/>
    </source>
</evidence>
<keyword evidence="3" id="KW-1185">Reference proteome</keyword>
<evidence type="ECO:0000313" key="3">
    <source>
        <dbReference type="Proteomes" id="UP000015241"/>
    </source>
</evidence>
<protein>
    <submittedName>
        <fullName evidence="2">Uncharacterized protein</fullName>
    </submittedName>
</protein>
<dbReference type="AlphaFoldDB" id="S8G227"/>
<feature type="compositionally biased region" description="Low complexity" evidence="1">
    <location>
        <begin position="98"/>
        <end position="113"/>
    </location>
</feature>
<gene>
    <name evidence="2" type="ORF">FOMPIDRAFT_1028142</name>
</gene>
<dbReference type="InParanoid" id="S8G227"/>